<evidence type="ECO:0000259" key="3">
    <source>
        <dbReference type="PROSITE" id="PS50894"/>
    </source>
</evidence>
<sequence>MLYDPTEALARIDDDLELLKMLIGVYLNERDTYTHRLTKAYSAADWVELGNAAHNVKGASAAIGLEMVREIAETLEKTCRSAPNVPSDKDIQSFQFLFEKLMDRLKQCESVMNDWLNSH</sequence>
<dbReference type="SUPFAM" id="SSF47226">
    <property type="entry name" value="Histidine-containing phosphotransfer domain, HPT domain"/>
    <property type="match status" value="1"/>
</dbReference>
<evidence type="ECO:0000256" key="2">
    <source>
        <dbReference type="PROSITE-ProRule" id="PRU00110"/>
    </source>
</evidence>
<proteinExistence type="predicted"/>
<dbReference type="PROSITE" id="PS50894">
    <property type="entry name" value="HPT"/>
    <property type="match status" value="1"/>
</dbReference>
<dbReference type="EMBL" id="JANIGO010000004">
    <property type="protein sequence ID" value="MCQ8897378.1"/>
    <property type="molecule type" value="Genomic_DNA"/>
</dbReference>
<reference evidence="4 5" key="1">
    <citation type="submission" date="2022-07" db="EMBL/GenBank/DDBJ databases">
        <authorList>
            <person name="Xamxidin M."/>
            <person name="Wu M."/>
        </authorList>
    </citation>
    <scope>NUCLEOTIDE SEQUENCE [LARGE SCALE GENOMIC DNA]</scope>
    <source>
        <strain evidence="4 5">NBRC 111650</strain>
    </source>
</reference>
<keyword evidence="2" id="KW-0597">Phosphoprotein</keyword>
<keyword evidence="1" id="KW-0902">Two-component regulatory system</keyword>
<feature type="modified residue" description="Phosphohistidine" evidence="2">
    <location>
        <position position="54"/>
    </location>
</feature>
<evidence type="ECO:0000256" key="1">
    <source>
        <dbReference type="ARBA" id="ARBA00023012"/>
    </source>
</evidence>
<dbReference type="InterPro" id="IPR036641">
    <property type="entry name" value="HPT_dom_sf"/>
</dbReference>
<accession>A0ABT1WIM9</accession>
<dbReference type="Pfam" id="PF01627">
    <property type="entry name" value="Hpt"/>
    <property type="match status" value="1"/>
</dbReference>
<dbReference type="Proteomes" id="UP001204142">
    <property type="component" value="Unassembled WGS sequence"/>
</dbReference>
<dbReference type="InterPro" id="IPR008207">
    <property type="entry name" value="Sig_transdc_His_kin_Hpt_dom"/>
</dbReference>
<keyword evidence="5" id="KW-1185">Reference proteome</keyword>
<protein>
    <submittedName>
        <fullName evidence="4">Hpt domain-containing protein</fullName>
    </submittedName>
</protein>
<feature type="domain" description="HPt" evidence="3">
    <location>
        <begin position="15"/>
        <end position="119"/>
    </location>
</feature>
<organism evidence="4 5">
    <name type="scientific">Limnobacter humi</name>
    <dbReference type="NCBI Taxonomy" id="1778671"/>
    <lineage>
        <taxon>Bacteria</taxon>
        <taxon>Pseudomonadati</taxon>
        <taxon>Pseudomonadota</taxon>
        <taxon>Betaproteobacteria</taxon>
        <taxon>Burkholderiales</taxon>
        <taxon>Burkholderiaceae</taxon>
        <taxon>Limnobacter</taxon>
    </lineage>
</organism>
<dbReference type="Gene3D" id="1.20.120.160">
    <property type="entry name" value="HPT domain"/>
    <property type="match status" value="1"/>
</dbReference>
<gene>
    <name evidence="4" type="ORF">NQT62_13130</name>
</gene>
<evidence type="ECO:0000313" key="4">
    <source>
        <dbReference type="EMBL" id="MCQ8897378.1"/>
    </source>
</evidence>
<name>A0ABT1WIM9_9BURK</name>
<comment type="caution">
    <text evidence="4">The sequence shown here is derived from an EMBL/GenBank/DDBJ whole genome shotgun (WGS) entry which is preliminary data.</text>
</comment>
<dbReference type="RefSeq" id="WP_256765173.1">
    <property type="nucleotide sequence ID" value="NZ_JANIGO010000004.1"/>
</dbReference>
<evidence type="ECO:0000313" key="5">
    <source>
        <dbReference type="Proteomes" id="UP001204142"/>
    </source>
</evidence>